<feature type="region of interest" description="Disordered" evidence="1">
    <location>
        <begin position="188"/>
        <end position="216"/>
    </location>
</feature>
<dbReference type="AlphaFoldDB" id="A0AAV9JMN8"/>
<feature type="compositionally biased region" description="Acidic residues" evidence="1">
    <location>
        <begin position="123"/>
        <end position="132"/>
    </location>
</feature>
<dbReference type="EMBL" id="JAVFHQ010000014">
    <property type="protein sequence ID" value="KAK4546610.1"/>
    <property type="molecule type" value="Genomic_DNA"/>
</dbReference>
<keyword evidence="3" id="KW-1185">Reference proteome</keyword>
<proteinExistence type="predicted"/>
<sequence>MPRRKREQQSEEPHSPASKAPRVEGPSPLTQYVADRTLPHRSRIEDPSPSAQYALESTLPHRQRHITPEPVPAQAESHPVPDTHETIVWQPSDFGYNNSDFGSEGSDAVTATPSELEFRDAELGSDDSDSDSDAAGAADGTQFSVMPDSDERSGDGPRLSNFRARNDAISEIAHNWGADPAIAPRALRSTQARNARMGEPRAGVTAESQGLRKYDV</sequence>
<protein>
    <submittedName>
        <fullName evidence="2">Uncharacterized protein</fullName>
    </submittedName>
</protein>
<name>A0AAV9JMN8_9PEZI</name>
<evidence type="ECO:0000313" key="2">
    <source>
        <dbReference type="EMBL" id="KAK4546610.1"/>
    </source>
</evidence>
<gene>
    <name evidence="2" type="ORF">LTR36_001827</name>
</gene>
<dbReference type="Proteomes" id="UP001324427">
    <property type="component" value="Unassembled WGS sequence"/>
</dbReference>
<organism evidence="2 3">
    <name type="scientific">Oleoguttula mirabilis</name>
    <dbReference type="NCBI Taxonomy" id="1507867"/>
    <lineage>
        <taxon>Eukaryota</taxon>
        <taxon>Fungi</taxon>
        <taxon>Dikarya</taxon>
        <taxon>Ascomycota</taxon>
        <taxon>Pezizomycotina</taxon>
        <taxon>Dothideomycetes</taxon>
        <taxon>Dothideomycetidae</taxon>
        <taxon>Mycosphaerellales</taxon>
        <taxon>Teratosphaeriaceae</taxon>
        <taxon>Oleoguttula</taxon>
    </lineage>
</organism>
<feature type="region of interest" description="Disordered" evidence="1">
    <location>
        <begin position="1"/>
        <end position="162"/>
    </location>
</feature>
<reference evidence="2 3" key="1">
    <citation type="submission" date="2021-11" db="EMBL/GenBank/DDBJ databases">
        <title>Black yeast isolated from Biological Soil Crust.</title>
        <authorList>
            <person name="Kurbessoian T."/>
        </authorList>
    </citation>
    <scope>NUCLEOTIDE SEQUENCE [LARGE SCALE GENOMIC DNA]</scope>
    <source>
        <strain evidence="2 3">CCFEE 5522</strain>
    </source>
</reference>
<comment type="caution">
    <text evidence="2">The sequence shown here is derived from an EMBL/GenBank/DDBJ whole genome shotgun (WGS) entry which is preliminary data.</text>
</comment>
<evidence type="ECO:0000313" key="3">
    <source>
        <dbReference type="Proteomes" id="UP001324427"/>
    </source>
</evidence>
<evidence type="ECO:0000256" key="1">
    <source>
        <dbReference type="SAM" id="MobiDB-lite"/>
    </source>
</evidence>
<accession>A0AAV9JMN8</accession>